<gene>
    <name evidence="1" type="ORF">AT03_13240</name>
</gene>
<keyword evidence="2" id="KW-1185">Reference proteome</keyword>
<dbReference type="HOGENOM" id="CLU_147299_0_0_6"/>
<evidence type="ECO:0008006" key="3">
    <source>
        <dbReference type="Google" id="ProtNLM"/>
    </source>
</evidence>
<organism evidence="1 2">
    <name type="scientific">Hafnia alvei FB1</name>
    <dbReference type="NCBI Taxonomy" id="1453496"/>
    <lineage>
        <taxon>Bacteria</taxon>
        <taxon>Pseudomonadati</taxon>
        <taxon>Pseudomonadota</taxon>
        <taxon>Gammaproteobacteria</taxon>
        <taxon>Enterobacterales</taxon>
        <taxon>Hafniaceae</taxon>
        <taxon>Hafnia</taxon>
    </lineage>
</organism>
<dbReference type="KEGG" id="hav:AT03_13240"/>
<evidence type="ECO:0000313" key="2">
    <source>
        <dbReference type="Proteomes" id="UP000029986"/>
    </source>
</evidence>
<dbReference type="InterPro" id="IPR021695">
    <property type="entry name" value="Phage_KPP10_Orf10"/>
</dbReference>
<reference evidence="1 2" key="1">
    <citation type="journal article" date="2014" name="Gut Pathog.">
        <title>Gene clusters of Hafnia alvei strain FB1 important in survival and pathogenesis: a draft genome perspective.</title>
        <authorList>
            <person name="Tan J.Y."/>
            <person name="Yin W.F."/>
            <person name="Chan K.G."/>
        </authorList>
    </citation>
    <scope>NUCLEOTIDE SEQUENCE [LARGE SCALE GENOMIC DNA]</scope>
    <source>
        <strain evidence="1 2">FB1</strain>
    </source>
</reference>
<name>A0A097R3G7_HAFAL</name>
<evidence type="ECO:0000313" key="1">
    <source>
        <dbReference type="EMBL" id="AIU73263.1"/>
    </source>
</evidence>
<dbReference type="EMBL" id="CP009706">
    <property type="protein sequence ID" value="AIU73263.1"/>
    <property type="molecule type" value="Genomic_DNA"/>
</dbReference>
<dbReference type="NCBIfam" id="NF047581">
    <property type="entry name" value="gp105_phage_fam"/>
    <property type="match status" value="1"/>
</dbReference>
<proteinExistence type="predicted"/>
<dbReference type="Proteomes" id="UP000029986">
    <property type="component" value="Chromosome"/>
</dbReference>
<dbReference type="eggNOG" id="ENOG50337V9">
    <property type="taxonomic scope" value="Bacteria"/>
</dbReference>
<dbReference type="RefSeq" id="WP_025796637.1">
    <property type="nucleotide sequence ID" value="NZ_CP009706.1"/>
</dbReference>
<sequence>MSAELTGTYDGSEVFVTIGPLLLTGFSDGDSITARKNANFYESRAGLDGSVGRARVTDKRGQIELHLLQTSVANDEISALMNLDSLTDDGKAVYPVSVTDFSGRTVIAAGQAWLYQLGDVAFSTNEVGERIYTFECADLKFSLGGNNV</sequence>
<dbReference type="AlphaFoldDB" id="A0A097R3G7"/>
<accession>A0A097R3G7</accession>
<dbReference type="OrthoDB" id="6623342at2"/>
<dbReference type="PATRIC" id="fig|1453496.5.peg.2696"/>
<protein>
    <recommendedName>
        <fullName evidence="3">DUF3277 domain-containing protein</fullName>
    </recommendedName>
</protein>